<accession>A0A0M3AT95</accession>
<dbReference type="STRING" id="56193.YP76_01590"/>
<evidence type="ECO:0000313" key="2">
    <source>
        <dbReference type="Proteomes" id="UP000033874"/>
    </source>
</evidence>
<gene>
    <name evidence="1" type="ORF">YP76_01590</name>
</gene>
<reference evidence="1 2" key="1">
    <citation type="submission" date="2015-04" db="EMBL/GenBank/DDBJ databases">
        <title>Genome sequence of aromatic hydrocarbons-degrading Sphingobium chungbukense DJ77.</title>
        <authorList>
            <person name="Kim Y.-C."/>
            <person name="Chae J.-C."/>
        </authorList>
    </citation>
    <scope>NUCLEOTIDE SEQUENCE [LARGE SCALE GENOMIC DNA]</scope>
    <source>
        <strain evidence="1 2">DJ77</strain>
    </source>
</reference>
<evidence type="ECO:0000313" key="1">
    <source>
        <dbReference type="EMBL" id="KKW93417.1"/>
    </source>
</evidence>
<proteinExistence type="predicted"/>
<dbReference type="PATRIC" id="fig|56193.3.peg.326"/>
<dbReference type="SUPFAM" id="SSF75169">
    <property type="entry name" value="DsrEFH-like"/>
    <property type="match status" value="1"/>
</dbReference>
<comment type="caution">
    <text evidence="1">The sequence shown here is derived from an EMBL/GenBank/DDBJ whole genome shotgun (WGS) entry which is preliminary data.</text>
</comment>
<keyword evidence="2" id="KW-1185">Reference proteome</keyword>
<dbReference type="InterPro" id="IPR027396">
    <property type="entry name" value="DsrEFH-like"/>
</dbReference>
<protein>
    <submittedName>
        <fullName evidence="1">Peroxiredoxin</fullName>
    </submittedName>
</protein>
<sequence length="121" mass="12239">MRALRIVLLTADAERLRGALVMAAAQAALGGEAAVFLQLDAVGLLRAPIVAPGDEAHRAAGLPWLGALVDEALGLGVTLLACQSGLALCGLSVADLPQGVEVCGPVGFLQQTGDEARLLFA</sequence>
<dbReference type="RefSeq" id="WP_046761861.1">
    <property type="nucleotide sequence ID" value="NZ_LBIC01000001.1"/>
</dbReference>
<dbReference type="Proteomes" id="UP000033874">
    <property type="component" value="Unassembled WGS sequence"/>
</dbReference>
<name>A0A0M3AT95_9SPHN</name>
<organism evidence="1 2">
    <name type="scientific">Sphingobium chungbukense</name>
    <dbReference type="NCBI Taxonomy" id="56193"/>
    <lineage>
        <taxon>Bacteria</taxon>
        <taxon>Pseudomonadati</taxon>
        <taxon>Pseudomonadota</taxon>
        <taxon>Alphaproteobacteria</taxon>
        <taxon>Sphingomonadales</taxon>
        <taxon>Sphingomonadaceae</taxon>
        <taxon>Sphingobium</taxon>
    </lineage>
</organism>
<dbReference type="Gene3D" id="3.40.1260.10">
    <property type="entry name" value="DsrEFH-like"/>
    <property type="match status" value="1"/>
</dbReference>
<dbReference type="EMBL" id="LBIC01000001">
    <property type="protein sequence ID" value="KKW93417.1"/>
    <property type="molecule type" value="Genomic_DNA"/>
</dbReference>
<dbReference type="AlphaFoldDB" id="A0A0M3AT95"/>